<keyword evidence="2" id="KW-0472">Membrane</keyword>
<feature type="transmembrane region" description="Helical" evidence="2">
    <location>
        <begin position="225"/>
        <end position="249"/>
    </location>
</feature>
<dbReference type="EMBL" id="KN824293">
    <property type="protein sequence ID" value="KIM28427.1"/>
    <property type="molecule type" value="Genomic_DNA"/>
</dbReference>
<keyword evidence="2" id="KW-0812">Transmembrane</keyword>
<organism evidence="3 4">
    <name type="scientific">Serendipita vermifera MAFF 305830</name>
    <dbReference type="NCBI Taxonomy" id="933852"/>
    <lineage>
        <taxon>Eukaryota</taxon>
        <taxon>Fungi</taxon>
        <taxon>Dikarya</taxon>
        <taxon>Basidiomycota</taxon>
        <taxon>Agaricomycotina</taxon>
        <taxon>Agaricomycetes</taxon>
        <taxon>Sebacinales</taxon>
        <taxon>Serendipitaceae</taxon>
        <taxon>Serendipita</taxon>
    </lineage>
</organism>
<proteinExistence type="predicted"/>
<evidence type="ECO:0000256" key="2">
    <source>
        <dbReference type="SAM" id="Phobius"/>
    </source>
</evidence>
<name>A0A0C2XH37_SERVB</name>
<dbReference type="AlphaFoldDB" id="A0A0C2XH37"/>
<protein>
    <submittedName>
        <fullName evidence="3">Uncharacterized protein</fullName>
    </submittedName>
</protein>
<evidence type="ECO:0000313" key="4">
    <source>
        <dbReference type="Proteomes" id="UP000054097"/>
    </source>
</evidence>
<dbReference type="HOGENOM" id="CLU_336834_0_0_1"/>
<dbReference type="OrthoDB" id="3267487at2759"/>
<evidence type="ECO:0000313" key="3">
    <source>
        <dbReference type="EMBL" id="KIM28427.1"/>
    </source>
</evidence>
<feature type="region of interest" description="Disordered" evidence="1">
    <location>
        <begin position="573"/>
        <end position="598"/>
    </location>
</feature>
<feature type="region of interest" description="Disordered" evidence="1">
    <location>
        <begin position="294"/>
        <end position="321"/>
    </location>
</feature>
<feature type="transmembrane region" description="Helical" evidence="2">
    <location>
        <begin position="475"/>
        <end position="494"/>
    </location>
</feature>
<feature type="compositionally biased region" description="Polar residues" evidence="1">
    <location>
        <begin position="410"/>
        <end position="429"/>
    </location>
</feature>
<keyword evidence="2" id="KW-1133">Transmembrane helix</keyword>
<keyword evidence="4" id="KW-1185">Reference proteome</keyword>
<evidence type="ECO:0000256" key="1">
    <source>
        <dbReference type="SAM" id="MobiDB-lite"/>
    </source>
</evidence>
<dbReference type="Proteomes" id="UP000054097">
    <property type="component" value="Unassembled WGS sequence"/>
</dbReference>
<feature type="transmembrane region" description="Helical" evidence="2">
    <location>
        <begin position="88"/>
        <end position="109"/>
    </location>
</feature>
<feature type="region of interest" description="Disordered" evidence="1">
    <location>
        <begin position="738"/>
        <end position="770"/>
    </location>
</feature>
<feature type="transmembrane region" description="Helical" evidence="2">
    <location>
        <begin position="184"/>
        <end position="205"/>
    </location>
</feature>
<feature type="transmembrane region" description="Helical" evidence="2">
    <location>
        <begin position="149"/>
        <end position="172"/>
    </location>
</feature>
<feature type="region of interest" description="Disordered" evidence="1">
    <location>
        <begin position="336"/>
        <end position="443"/>
    </location>
</feature>
<accession>A0A0C2XH37</accession>
<feature type="transmembrane region" description="Helical" evidence="2">
    <location>
        <begin position="121"/>
        <end position="143"/>
    </location>
</feature>
<reference evidence="3 4" key="1">
    <citation type="submission" date="2014-04" db="EMBL/GenBank/DDBJ databases">
        <authorList>
            <consortium name="DOE Joint Genome Institute"/>
            <person name="Kuo A."/>
            <person name="Zuccaro A."/>
            <person name="Kohler A."/>
            <person name="Nagy L.G."/>
            <person name="Floudas D."/>
            <person name="Copeland A."/>
            <person name="Barry K.W."/>
            <person name="Cichocki N."/>
            <person name="Veneault-Fourrey C."/>
            <person name="LaButti K."/>
            <person name="Lindquist E.A."/>
            <person name="Lipzen A."/>
            <person name="Lundell T."/>
            <person name="Morin E."/>
            <person name="Murat C."/>
            <person name="Sun H."/>
            <person name="Tunlid A."/>
            <person name="Henrissat B."/>
            <person name="Grigoriev I.V."/>
            <person name="Hibbett D.S."/>
            <person name="Martin F."/>
            <person name="Nordberg H.P."/>
            <person name="Cantor M.N."/>
            <person name="Hua S.X."/>
        </authorList>
    </citation>
    <scope>NUCLEOTIDE SEQUENCE [LARGE SCALE GENOMIC DNA]</scope>
    <source>
        <strain evidence="3 4">MAFF 305830</strain>
    </source>
</reference>
<reference evidence="4" key="2">
    <citation type="submission" date="2015-01" db="EMBL/GenBank/DDBJ databases">
        <title>Evolutionary Origins and Diversification of the Mycorrhizal Mutualists.</title>
        <authorList>
            <consortium name="DOE Joint Genome Institute"/>
            <consortium name="Mycorrhizal Genomics Consortium"/>
            <person name="Kohler A."/>
            <person name="Kuo A."/>
            <person name="Nagy L.G."/>
            <person name="Floudas D."/>
            <person name="Copeland A."/>
            <person name="Barry K.W."/>
            <person name="Cichocki N."/>
            <person name="Veneault-Fourrey C."/>
            <person name="LaButti K."/>
            <person name="Lindquist E.A."/>
            <person name="Lipzen A."/>
            <person name="Lundell T."/>
            <person name="Morin E."/>
            <person name="Murat C."/>
            <person name="Riley R."/>
            <person name="Ohm R."/>
            <person name="Sun H."/>
            <person name="Tunlid A."/>
            <person name="Henrissat B."/>
            <person name="Grigoriev I.V."/>
            <person name="Hibbett D.S."/>
            <person name="Martin F."/>
        </authorList>
    </citation>
    <scope>NUCLEOTIDE SEQUENCE [LARGE SCALE GENOMIC DNA]</scope>
    <source>
        <strain evidence="4">MAFF 305830</strain>
    </source>
</reference>
<feature type="region of interest" description="Disordered" evidence="1">
    <location>
        <begin position="816"/>
        <end position="846"/>
    </location>
</feature>
<sequence>MSSSGSSSTATITDAFASVASSGSSPRVGGGDLPFIIFPLDRNLRISQFPTPRPEPLQAYRPQYTTLADGSLLTAVYKADLFSANSRLFGVGALLTLGAINVWTCVSYIRRGRVKDKTLFYLLLASQVLLPLCFSALLAPFFLDNVDCTIVNIVAVLSTELSYTILITGILGLKAYRCLSRSRFILVVVWVLQLSIWVLFALDIRGINSPRRISGSCGTDGSLKFIPIALVLTVVETLFLALCFLYAVWKSTLYPAAQGRLSIALSEKAPADDPRDDTIRRGWWDYVPRAPASEVGSIRGPNRPSESAHGHTTRPSNDDSLVKRLRNSVMRLTTSIDLQQHHHQTTLGGPLEPQTFTRKPSLPTEYPLSQPPRPRHQPQPSQVFSLSEKDRPAPRHSMARMSKEVVPSGRATSVRSINFAPSQLPSQRSSRVDPLHPGPSGQEYEEGNVLAALESLSGKRLPAVLQVRAVIRDEMVYSFVITVSCIVAVVISFWRAKDNDVAFGPSIWLGANWAAISLLVMRTFSKVVQRHEREAILQSPSAYGGPLLSRNDFSPNIAAIALARRRRDALALARNGSSAQSTGQQGQQAQSQAAAAARRRKLARRSSWDYATGVNYTPSLFEDDASIRRREGLRAYDEEKERQRQRHELQDANPFADFNEISPVDIFDVEHGDIGRRKSAEGAFPFSSEEMMLQQQPMIASPWNENPFAYVDFGPSNHSPITGSDAGRDLILSDRRRSTSLRRSVSPFNTGVGRRGSAVSATSSEDRDRSRHLQPFAQMTGISTNATFSRAGPIMVGTGARRGALVGQEVYVPQTTLSTVTPSPSPPQSRNGSAIELLEQPLQSKQ</sequence>
<gene>
    <name evidence="3" type="ORF">M408DRAFT_329488</name>
</gene>
<feature type="compositionally biased region" description="Low complexity" evidence="1">
    <location>
        <begin position="573"/>
        <end position="596"/>
    </location>
</feature>